<evidence type="ECO:0000313" key="18">
    <source>
        <dbReference type="EMBL" id="GAA4358702.1"/>
    </source>
</evidence>
<organism evidence="18 19">
    <name type="scientific">Variovorax defluvii</name>
    <dbReference type="NCBI Taxonomy" id="913761"/>
    <lineage>
        <taxon>Bacteria</taxon>
        <taxon>Pseudomonadati</taxon>
        <taxon>Pseudomonadota</taxon>
        <taxon>Betaproteobacteria</taxon>
        <taxon>Burkholderiales</taxon>
        <taxon>Comamonadaceae</taxon>
        <taxon>Variovorax</taxon>
    </lineage>
</organism>
<keyword evidence="8" id="KW-0418">Kinase</keyword>
<dbReference type="PANTHER" id="PTHR32309:SF32">
    <property type="entry name" value="TYROSINE-PROTEIN KINASE ETK-RELATED"/>
    <property type="match status" value="1"/>
</dbReference>
<dbReference type="InterPro" id="IPR032807">
    <property type="entry name" value="GNVR"/>
</dbReference>
<evidence type="ECO:0000256" key="1">
    <source>
        <dbReference type="ARBA" id="ARBA00004429"/>
    </source>
</evidence>
<dbReference type="InterPro" id="IPR005702">
    <property type="entry name" value="Wzc-like_C"/>
</dbReference>
<keyword evidence="6 14" id="KW-0812">Transmembrane</keyword>
<evidence type="ECO:0000259" key="17">
    <source>
        <dbReference type="Pfam" id="PF13807"/>
    </source>
</evidence>
<reference evidence="19" key="1">
    <citation type="journal article" date="2019" name="Int. J. Syst. Evol. Microbiol.">
        <title>The Global Catalogue of Microorganisms (GCM) 10K type strain sequencing project: providing services to taxonomists for standard genome sequencing and annotation.</title>
        <authorList>
            <consortium name="The Broad Institute Genomics Platform"/>
            <consortium name="The Broad Institute Genome Sequencing Center for Infectious Disease"/>
            <person name="Wu L."/>
            <person name="Ma J."/>
        </authorList>
    </citation>
    <scope>NUCLEOTIDE SEQUENCE [LARGE SCALE GENOMIC DNA]</scope>
    <source>
        <strain evidence="19">JCM 17804</strain>
    </source>
</reference>
<keyword evidence="19" id="KW-1185">Reference proteome</keyword>
<dbReference type="Pfam" id="PF13614">
    <property type="entry name" value="AAA_31"/>
    <property type="match status" value="1"/>
</dbReference>
<dbReference type="CDD" id="cd05387">
    <property type="entry name" value="BY-kinase"/>
    <property type="match status" value="1"/>
</dbReference>
<evidence type="ECO:0000256" key="11">
    <source>
        <dbReference type="ARBA" id="ARBA00023136"/>
    </source>
</evidence>
<proteinExistence type="inferred from homology"/>
<evidence type="ECO:0000256" key="9">
    <source>
        <dbReference type="ARBA" id="ARBA00022840"/>
    </source>
</evidence>
<comment type="catalytic activity">
    <reaction evidence="13">
        <text>L-tyrosyl-[protein] + ATP = O-phospho-L-tyrosyl-[protein] + ADP + H(+)</text>
        <dbReference type="Rhea" id="RHEA:10596"/>
        <dbReference type="Rhea" id="RHEA-COMP:10136"/>
        <dbReference type="Rhea" id="RHEA-COMP:20101"/>
        <dbReference type="ChEBI" id="CHEBI:15378"/>
        <dbReference type="ChEBI" id="CHEBI:30616"/>
        <dbReference type="ChEBI" id="CHEBI:46858"/>
        <dbReference type="ChEBI" id="CHEBI:61978"/>
        <dbReference type="ChEBI" id="CHEBI:456216"/>
    </reaction>
</comment>
<dbReference type="Pfam" id="PF23607">
    <property type="entry name" value="WZC_N"/>
    <property type="match status" value="1"/>
</dbReference>
<gene>
    <name evidence="18" type="ORF">GCM10023165_53920</name>
</gene>
<feature type="transmembrane region" description="Helical" evidence="14">
    <location>
        <begin position="35"/>
        <end position="56"/>
    </location>
</feature>
<dbReference type="Pfam" id="PF02706">
    <property type="entry name" value="Wzz"/>
    <property type="match status" value="1"/>
</dbReference>
<name>A0ABP8IGZ6_9BURK</name>
<feature type="domain" description="Tyrosine-protein kinase G-rich" evidence="17">
    <location>
        <begin position="391"/>
        <end position="471"/>
    </location>
</feature>
<evidence type="ECO:0000256" key="7">
    <source>
        <dbReference type="ARBA" id="ARBA00022741"/>
    </source>
</evidence>
<keyword evidence="3" id="KW-1003">Cell membrane</keyword>
<keyword evidence="5" id="KW-0808">Transferase</keyword>
<evidence type="ECO:0000313" key="19">
    <source>
        <dbReference type="Proteomes" id="UP001500975"/>
    </source>
</evidence>
<evidence type="ECO:0000256" key="4">
    <source>
        <dbReference type="ARBA" id="ARBA00022519"/>
    </source>
</evidence>
<evidence type="ECO:0000259" key="16">
    <source>
        <dbReference type="Pfam" id="PF13614"/>
    </source>
</evidence>
<keyword evidence="11 14" id="KW-0472">Membrane</keyword>
<comment type="subcellular location">
    <subcellularLocation>
        <location evidence="1">Cell inner membrane</location>
        <topology evidence="1">Multi-pass membrane protein</topology>
    </subcellularLocation>
</comment>
<dbReference type="Proteomes" id="UP001500975">
    <property type="component" value="Unassembled WGS sequence"/>
</dbReference>
<keyword evidence="9" id="KW-0067">ATP-binding</keyword>
<evidence type="ECO:0000256" key="2">
    <source>
        <dbReference type="ARBA" id="ARBA00008883"/>
    </source>
</evidence>
<evidence type="ECO:0000256" key="3">
    <source>
        <dbReference type="ARBA" id="ARBA00022475"/>
    </source>
</evidence>
<dbReference type="NCBIfam" id="TIGR01007">
    <property type="entry name" value="eps_fam"/>
    <property type="match status" value="1"/>
</dbReference>
<keyword evidence="4" id="KW-0997">Cell inner membrane</keyword>
<evidence type="ECO:0000256" key="12">
    <source>
        <dbReference type="ARBA" id="ARBA00023137"/>
    </source>
</evidence>
<feature type="transmembrane region" description="Helical" evidence="14">
    <location>
        <begin position="449"/>
        <end position="469"/>
    </location>
</feature>
<evidence type="ECO:0000256" key="5">
    <source>
        <dbReference type="ARBA" id="ARBA00022679"/>
    </source>
</evidence>
<accession>A0ABP8IGZ6</accession>
<evidence type="ECO:0000256" key="14">
    <source>
        <dbReference type="SAM" id="Phobius"/>
    </source>
</evidence>
<dbReference type="InterPro" id="IPR050445">
    <property type="entry name" value="Bact_polysacc_biosynth/exp"/>
</dbReference>
<dbReference type="PANTHER" id="PTHR32309">
    <property type="entry name" value="TYROSINE-PROTEIN KINASE"/>
    <property type="match status" value="1"/>
</dbReference>
<dbReference type="Gene3D" id="3.40.50.300">
    <property type="entry name" value="P-loop containing nucleotide triphosphate hydrolases"/>
    <property type="match status" value="1"/>
</dbReference>
<keyword evidence="12" id="KW-0829">Tyrosine-protein kinase</keyword>
<dbReference type="NCBIfam" id="TIGR01005">
    <property type="entry name" value="eps_transp_fam"/>
    <property type="match status" value="1"/>
</dbReference>
<comment type="caution">
    <text evidence="18">The sequence shown here is derived from an EMBL/GenBank/DDBJ whole genome shotgun (WGS) entry which is preliminary data.</text>
</comment>
<comment type="similarity">
    <text evidence="2">Belongs to the etk/wzc family.</text>
</comment>
<evidence type="ECO:0000256" key="8">
    <source>
        <dbReference type="ARBA" id="ARBA00022777"/>
    </source>
</evidence>
<dbReference type="InterPro" id="IPR003856">
    <property type="entry name" value="LPS_length_determ_N"/>
</dbReference>
<dbReference type="Pfam" id="PF13807">
    <property type="entry name" value="GNVR"/>
    <property type="match status" value="1"/>
</dbReference>
<evidence type="ECO:0000256" key="6">
    <source>
        <dbReference type="ARBA" id="ARBA00022692"/>
    </source>
</evidence>
<keyword evidence="10 14" id="KW-1133">Transmembrane helix</keyword>
<feature type="domain" description="Polysaccharide chain length determinant N-terminal" evidence="15">
    <location>
        <begin position="23"/>
        <end position="113"/>
    </location>
</feature>
<feature type="domain" description="AAA" evidence="16">
    <location>
        <begin position="548"/>
        <end position="677"/>
    </location>
</feature>
<dbReference type="EMBL" id="BAABGJ010000081">
    <property type="protein sequence ID" value="GAA4358702.1"/>
    <property type="molecule type" value="Genomic_DNA"/>
</dbReference>
<protein>
    <submittedName>
        <fullName evidence="18">Polysaccharide biosynthesis tyrosine autokinase</fullName>
    </submittedName>
</protein>
<evidence type="ECO:0000256" key="10">
    <source>
        <dbReference type="ARBA" id="ARBA00022989"/>
    </source>
</evidence>
<evidence type="ECO:0000256" key="13">
    <source>
        <dbReference type="ARBA" id="ARBA00053015"/>
    </source>
</evidence>
<keyword evidence="7" id="KW-0547">Nucleotide-binding</keyword>
<sequence>MRMIVPAPITANAPLPVRAQEGIGLLELLDVVLDHRWLIAAVTLLGLLVGVAYALLAAPVYLASTMVQVEESKGGAGTLLGEAASLFDIRSPASAEMQILRSRLVIGQTVQNLNLDIEVRPRYLPVFGPWLARHASAPSKPGFLMFPGYVSGSESLRVDRFEVPEALEGESFRVRLTEGGYELLSPDDDVLGAQQVGQPLAFSARGGQGLLLVSAAEGKPGAEFELTRHVRLEIIEQLQKNLVIAEEGKQSGVIRASLEGRDPRELTRVLNEIGTLYVRQNIERKVAEADKSLGFLSSFLPELRKQLEAAETRFSQFRNRNSSFDLDAEGKLILDQAVKLQAGVIELQQKRRELRALYTAEHHSVRAIDARIVDLQGELDGLNKRIRKLPDVEQELLALTRDVKVNGELYVKLLDNAQQLRLVKEGKVANVRIVDPAATPRKPAKPLRALSVLLATTLGLLTGLAWAFARNSLHPGLKEPGEVEQRTGLHVFATVPHSDAQTKLTRDAGKSAARRPLLATAKPQDAAVESLRSFRTALQFTMLDSVSNIILISGPTPGIGKSFVSANVAAVLGAANKKVLLIDADLRKGRLNHAIGVNRKDGLSDVICGNLQLDKALHREIAPNVDFLSTGVLPPNSAELLTKPSVQVLLQQASRHYDWVVVDTPPVLAASDTAILAPMAGAVFLVARAEQSTQGELSEAAKRLLGAGATVNGVIFNDLDTTRRRYGGAIDGSYRYVDYRY</sequence>
<dbReference type="InterPro" id="IPR025669">
    <property type="entry name" value="AAA_dom"/>
</dbReference>
<evidence type="ECO:0000259" key="15">
    <source>
        <dbReference type="Pfam" id="PF02706"/>
    </source>
</evidence>
<dbReference type="InterPro" id="IPR005700">
    <property type="entry name" value="EPS_ExoP-like"/>
</dbReference>
<dbReference type="InterPro" id="IPR027417">
    <property type="entry name" value="P-loop_NTPase"/>
</dbReference>
<dbReference type="SUPFAM" id="SSF52540">
    <property type="entry name" value="P-loop containing nucleoside triphosphate hydrolases"/>
    <property type="match status" value="1"/>
</dbReference>